<evidence type="ECO:0000313" key="16">
    <source>
        <dbReference type="EMBL" id="AUN37960.1"/>
    </source>
</evidence>
<dbReference type="SUPFAM" id="SSF53323">
    <property type="entry name" value="Pyruvate-ferredoxin oxidoreductase, PFOR, domain III"/>
    <property type="match status" value="1"/>
</dbReference>
<comment type="cofactor">
    <cofactor evidence="1">
        <name>FMN</name>
        <dbReference type="ChEBI" id="CHEBI:58210"/>
    </cofactor>
</comment>
<evidence type="ECO:0000256" key="13">
    <source>
        <dbReference type="ARBA" id="ARBA00059320"/>
    </source>
</evidence>
<organism evidence="16">
    <name type="scientific">Ganoderma lucidum</name>
    <name type="common">Ling zhi medicinal fungus</name>
    <name type="synonym">Bracket fungus</name>
    <dbReference type="NCBI Taxonomy" id="5315"/>
    <lineage>
        <taxon>Eukaryota</taxon>
        <taxon>Fungi</taxon>
        <taxon>Dikarya</taxon>
        <taxon>Basidiomycota</taxon>
        <taxon>Agaricomycotina</taxon>
        <taxon>Agaricomycetes</taxon>
        <taxon>Polyporales</taxon>
        <taxon>Polyporaceae</taxon>
        <taxon>Ganoderma</taxon>
    </lineage>
</organism>
<dbReference type="PANTHER" id="PTHR19384">
    <property type="entry name" value="NITRIC OXIDE SYNTHASE-RELATED"/>
    <property type="match status" value="1"/>
</dbReference>
<evidence type="ECO:0000256" key="3">
    <source>
        <dbReference type="ARBA" id="ARBA00004774"/>
    </source>
</evidence>
<dbReference type="Gene3D" id="3.40.50.80">
    <property type="entry name" value="Nucleotide-binding domain of ferredoxin-NADP reductase (FNR) module"/>
    <property type="match status" value="1"/>
</dbReference>
<evidence type="ECO:0000256" key="4">
    <source>
        <dbReference type="ARBA" id="ARBA00012604"/>
    </source>
</evidence>
<keyword evidence="11" id="KW-0560">Oxidoreductase</keyword>
<dbReference type="InterPro" id="IPR002869">
    <property type="entry name" value="Pyrv_flavodox_OxRed_cen"/>
</dbReference>
<dbReference type="Gene3D" id="3.40.920.10">
    <property type="entry name" value="Pyruvate-ferredoxin oxidoreductase, PFOR, domain III"/>
    <property type="match status" value="1"/>
</dbReference>
<evidence type="ECO:0000256" key="14">
    <source>
        <dbReference type="SAM" id="MobiDB-lite"/>
    </source>
</evidence>
<dbReference type="PRINTS" id="PR00371">
    <property type="entry name" value="FPNCR"/>
</dbReference>
<dbReference type="InterPro" id="IPR017927">
    <property type="entry name" value="FAD-bd_FR_type"/>
</dbReference>
<feature type="compositionally biased region" description="Low complexity" evidence="14">
    <location>
        <begin position="7"/>
        <end position="21"/>
    </location>
</feature>
<keyword evidence="9" id="KW-0521">NADP</keyword>
<dbReference type="Gene3D" id="1.20.990.10">
    <property type="entry name" value="NADPH-cytochrome p450 Reductase, Chain A, domain 3"/>
    <property type="match status" value="1"/>
</dbReference>
<evidence type="ECO:0000256" key="12">
    <source>
        <dbReference type="ARBA" id="ARBA00052219"/>
    </source>
</evidence>
<dbReference type="InterPro" id="IPR017938">
    <property type="entry name" value="Riboflavin_synthase-like_b-brl"/>
</dbReference>
<dbReference type="Pfam" id="PF00667">
    <property type="entry name" value="FAD_binding_1"/>
    <property type="match status" value="1"/>
</dbReference>
<sequence length="1092" mass="117374">MASLVHSGASTPFSTTTTLSAPPTPKLKAAANDLQSIRIAESGAITASTLVEYIASRTSSSSSVFIYDLAEQAGFGTLTKSWSEAGGETSTVVSLQTRAGAGLSLVGRLSQGSSKDAARSAILTAYTTPSGLAAMVQSLSFLPQATPTSRLVIQVPTVTPVGEHFALSPTLAPFTPTIPLLPEGFTVLVSATPQETVDLAALAYKLTDTHVIHLFDHHSSTRETGHVTTPPVVVPEPGLTLEDGLKAAGYAPFEYAGSQNAENVVVLLNSPLASTAKVLASRVPGLGVVVVRVLRPWNENALRDVLPAAAKRIHVLDDVPTESTQGALYLDVFSTLLDPSRPGPIVKPHRIVPARTQEFVKNPTTFAAFIAGLPPTPISVPSLDAPNLKKLLFFSTPDSSLSSLPRMVEATFLAHKSLTSRLLTDHDVFSKPGGVTADRIVLSPKGDTTPYVPLATILPISSQSVGAANFVAILDQSLLKSHELLSHAAPGSPMLVVTDWTAAEFATTLQKDTAALILERNLRLCTLDAKKLAAELAAGNKHVQKALENVIVLVAFLRLYLGAAATEDLVRKVAAADLGELVQGVELAKVVRQAWTGLVEIELPTPTDGDEKPAAPVTLKHFEFNAIAVETAEGDTVVNGARLGSWHDAAKHILFPSAFTPPDALSAAASSYDQHPALRPELPERTFLVTCAVNRRLTPLEYDRNVFHLEFDTRGTGLKYEIGEALGVHGWNDADEVLDFCAWYGVDPGKLVTLPFPDGDGTRMHTRTVFQALQQQVDLFGKPTKTFYTELAAHASDVADRYALRFIGSPEGASTFKKLSEKDTVTFADVLRKYESARPGIEVLCELVGDIKPRHYSIASAQTVVGDRVDLLVVSVEWVTPSGSPRYGQCTRYLAGLKVGQKVTVSIKPSVMKVRLLNSDHLTHQNLIPTLPPPQLPPDNMQPLILAGLGTGAAPFRAFLQHRAHLAAQGVPVGPTYYYFGSRHQSQEYLYGEEIEAFILDGTIARAGLAFSRDGPRKVYIQHKMRDDGADLARMLWAEQGVFYLCGPTWPVPDVYEALVDALGPFAGLDREKAGAFLEGLKEEERYVLEVY</sequence>
<dbReference type="PANTHER" id="PTHR19384:SF109">
    <property type="entry name" value="SULFITE REDUCTASE [NADPH] FLAVOPROTEIN COMPONENT"/>
    <property type="match status" value="1"/>
</dbReference>
<protein>
    <recommendedName>
        <fullName evidence="4">assimilatory sulfite reductase (NADPH)</fullName>
        <ecNumber evidence="4">1.8.1.2</ecNumber>
    </recommendedName>
</protein>
<dbReference type="SUPFAM" id="SSF52922">
    <property type="entry name" value="TK C-terminal domain-like"/>
    <property type="match status" value="1"/>
</dbReference>
<dbReference type="FunFam" id="1.20.990.10:FF:000010">
    <property type="entry name" value="Sulfite reductase [NADPH] flavoprotein component"/>
    <property type="match status" value="1"/>
</dbReference>
<dbReference type="Pfam" id="PF00175">
    <property type="entry name" value="NAD_binding_1"/>
    <property type="match status" value="1"/>
</dbReference>
<keyword evidence="5" id="KW-0813">Transport</keyword>
<dbReference type="GO" id="GO:0050660">
    <property type="term" value="F:flavin adenine dinucleotide binding"/>
    <property type="evidence" value="ECO:0007669"/>
    <property type="project" value="TreeGrafter"/>
</dbReference>
<evidence type="ECO:0000256" key="7">
    <source>
        <dbReference type="ARBA" id="ARBA00022643"/>
    </source>
</evidence>
<feature type="region of interest" description="Disordered" evidence="14">
    <location>
        <begin position="1"/>
        <end position="24"/>
    </location>
</feature>
<evidence type="ECO:0000256" key="1">
    <source>
        <dbReference type="ARBA" id="ARBA00001917"/>
    </source>
</evidence>
<accession>A0A2I6QP22</accession>
<dbReference type="AlphaFoldDB" id="A0A2I6QP22"/>
<evidence type="ECO:0000256" key="6">
    <source>
        <dbReference type="ARBA" id="ARBA00022630"/>
    </source>
</evidence>
<dbReference type="PROSITE" id="PS51384">
    <property type="entry name" value="FAD_FR"/>
    <property type="match status" value="1"/>
</dbReference>
<comment type="pathway">
    <text evidence="3">Sulfur metabolism; hydrogen sulfide biosynthesis; hydrogen sulfide from sulfite (NADPH route): step 1/1.</text>
</comment>
<evidence type="ECO:0000256" key="9">
    <source>
        <dbReference type="ARBA" id="ARBA00022857"/>
    </source>
</evidence>
<dbReference type="GO" id="GO:0010181">
    <property type="term" value="F:FMN binding"/>
    <property type="evidence" value="ECO:0007669"/>
    <property type="project" value="TreeGrafter"/>
</dbReference>
<dbReference type="SUPFAM" id="SSF52343">
    <property type="entry name" value="Ferredoxin reductase-like, C-terminal NADP-linked domain"/>
    <property type="match status" value="1"/>
</dbReference>
<evidence type="ECO:0000256" key="2">
    <source>
        <dbReference type="ARBA" id="ARBA00001974"/>
    </source>
</evidence>
<dbReference type="GO" id="GO:0005829">
    <property type="term" value="C:cytosol"/>
    <property type="evidence" value="ECO:0007669"/>
    <property type="project" value="TreeGrafter"/>
</dbReference>
<comment type="function">
    <text evidence="13">This enzyme catalyzes the 6-electron reduction of sulfite to sulfide. This is one of several activities required for the biosynthesis of L-cysteine from sulfate.</text>
</comment>
<dbReference type="InterPro" id="IPR001709">
    <property type="entry name" value="Flavoprot_Pyr_Nucl_cyt_Rdtase"/>
</dbReference>
<keyword evidence="7" id="KW-0288">FMN</keyword>
<keyword evidence="10" id="KW-0249">Electron transport</keyword>
<dbReference type="InterPro" id="IPR009014">
    <property type="entry name" value="Transketo_C/PFOR_II"/>
</dbReference>
<name>A0A2I6QP22_GANLU</name>
<comment type="cofactor">
    <cofactor evidence="2">
        <name>FAD</name>
        <dbReference type="ChEBI" id="CHEBI:57692"/>
    </cofactor>
</comment>
<dbReference type="InterPro" id="IPR001433">
    <property type="entry name" value="OxRdtase_FAD/NAD-bd"/>
</dbReference>
<dbReference type="InterPro" id="IPR003097">
    <property type="entry name" value="CysJ-like_FAD-binding"/>
</dbReference>
<evidence type="ECO:0000256" key="5">
    <source>
        <dbReference type="ARBA" id="ARBA00022448"/>
    </source>
</evidence>
<dbReference type="GO" id="GO:0004783">
    <property type="term" value="F:sulfite reductase (NADPH) activity"/>
    <property type="evidence" value="ECO:0007669"/>
    <property type="project" value="UniProtKB-EC"/>
</dbReference>
<proteinExistence type="evidence at transcript level"/>
<dbReference type="SUPFAM" id="SSF63380">
    <property type="entry name" value="Riboflavin synthase domain-like"/>
    <property type="match status" value="1"/>
</dbReference>
<evidence type="ECO:0000256" key="10">
    <source>
        <dbReference type="ARBA" id="ARBA00022982"/>
    </source>
</evidence>
<dbReference type="InterPro" id="IPR023173">
    <property type="entry name" value="NADPH_Cyt_P450_Rdtase_alpha"/>
</dbReference>
<dbReference type="Gene3D" id="2.40.30.10">
    <property type="entry name" value="Translation factors"/>
    <property type="match status" value="1"/>
</dbReference>
<dbReference type="EMBL" id="MG552131">
    <property type="protein sequence ID" value="AUN37960.1"/>
    <property type="molecule type" value="mRNA"/>
</dbReference>
<dbReference type="CDD" id="cd06207">
    <property type="entry name" value="CyPoR_like"/>
    <property type="match status" value="1"/>
</dbReference>
<dbReference type="Gene3D" id="3.40.50.970">
    <property type="match status" value="1"/>
</dbReference>
<reference evidence="16" key="1">
    <citation type="submission" date="2017-11" db="EMBL/GenBank/DDBJ databases">
        <title>Hydrogen sulfide participate in the regulation of ganoderic acid biosynthesis induced by heat stress in Ganoderma lucidum.</title>
        <authorList>
            <person name="Tian J.L."/>
        </authorList>
    </citation>
    <scope>NUCLEOTIDE SEQUENCE</scope>
    <source>
        <strain evidence="16">ACCC53264</strain>
    </source>
</reference>
<evidence type="ECO:0000256" key="11">
    <source>
        <dbReference type="ARBA" id="ARBA00023002"/>
    </source>
</evidence>
<evidence type="ECO:0000259" key="15">
    <source>
        <dbReference type="PROSITE" id="PS51384"/>
    </source>
</evidence>
<feature type="domain" description="FAD-binding FR-type" evidence="15">
    <location>
        <begin position="684"/>
        <end position="916"/>
    </location>
</feature>
<keyword evidence="8" id="KW-0274">FAD</keyword>
<dbReference type="InterPro" id="IPR039261">
    <property type="entry name" value="FNR_nucleotide-bd"/>
</dbReference>
<dbReference type="EC" id="1.8.1.2" evidence="4"/>
<comment type="catalytic activity">
    <reaction evidence="12">
        <text>hydrogen sulfide + 3 NADP(+) + 3 H2O = sulfite + 3 NADPH + 4 H(+)</text>
        <dbReference type="Rhea" id="RHEA:13801"/>
        <dbReference type="ChEBI" id="CHEBI:15377"/>
        <dbReference type="ChEBI" id="CHEBI:15378"/>
        <dbReference type="ChEBI" id="CHEBI:17359"/>
        <dbReference type="ChEBI" id="CHEBI:29919"/>
        <dbReference type="ChEBI" id="CHEBI:57783"/>
        <dbReference type="ChEBI" id="CHEBI:58349"/>
        <dbReference type="EC" id="1.8.1.2"/>
    </reaction>
</comment>
<keyword evidence="6" id="KW-0285">Flavoprotein</keyword>
<evidence type="ECO:0000256" key="8">
    <source>
        <dbReference type="ARBA" id="ARBA00022827"/>
    </source>
</evidence>